<reference evidence="1 2" key="1">
    <citation type="submission" date="2014-09" db="EMBL/GenBank/DDBJ databases">
        <title>Draft genome sequence of Streptomyces natalensis ATCC 27448, producer of the antifungal pimaricin.</title>
        <authorList>
            <person name="Mendes M.V."/>
            <person name="Beites T."/>
            <person name="Pires S."/>
            <person name="Santos C.L."/>
            <person name="Moradas-Ferreira P."/>
        </authorList>
    </citation>
    <scope>NUCLEOTIDE SEQUENCE [LARGE SCALE GENOMIC DNA]</scope>
    <source>
        <strain evidence="1 2">ATCC 27448</strain>
    </source>
</reference>
<organism evidence="1 2">
    <name type="scientific">Streptomyces natalensis ATCC 27448</name>
    <dbReference type="NCBI Taxonomy" id="1240678"/>
    <lineage>
        <taxon>Bacteria</taxon>
        <taxon>Bacillati</taxon>
        <taxon>Actinomycetota</taxon>
        <taxon>Actinomycetes</taxon>
        <taxon>Kitasatosporales</taxon>
        <taxon>Streptomycetaceae</taxon>
        <taxon>Streptomyces</taxon>
    </lineage>
</organism>
<gene>
    <name evidence="1" type="ORF">SNA_17680</name>
</gene>
<dbReference type="EMBL" id="JRKI01000026">
    <property type="protein sequence ID" value="KIZ16830.1"/>
    <property type="molecule type" value="Genomic_DNA"/>
</dbReference>
<sequence>MDGITVTGLQGVVDDLEMFPGRLLVNVRKAVQITSLKIKRDAQSRVSGHPRWVHYPRTITYDTKVTAEGIEGEIGPDKSLRGQAPYGAIIEFGTSVTAPIPHLGPALDANAEDLVTGIEIAVNQAIT</sequence>
<comment type="caution">
    <text evidence="1">The sequence shown here is derived from an EMBL/GenBank/DDBJ whole genome shotgun (WGS) entry which is preliminary data.</text>
</comment>
<keyword evidence="2" id="KW-1185">Reference proteome</keyword>
<evidence type="ECO:0000313" key="2">
    <source>
        <dbReference type="Proteomes" id="UP000032458"/>
    </source>
</evidence>
<dbReference type="RefSeq" id="WP_030064769.1">
    <property type="nucleotide sequence ID" value="NZ_JRKI01000026.1"/>
</dbReference>
<protein>
    <recommendedName>
        <fullName evidence="3">HK97 gp10 family phage protein</fullName>
    </recommendedName>
</protein>
<evidence type="ECO:0008006" key="3">
    <source>
        <dbReference type="Google" id="ProtNLM"/>
    </source>
</evidence>
<accession>A0A0D7CLW0</accession>
<proteinExistence type="predicted"/>
<dbReference type="PATRIC" id="fig|1240678.4.peg.3723"/>
<evidence type="ECO:0000313" key="1">
    <source>
        <dbReference type="EMBL" id="KIZ16830.1"/>
    </source>
</evidence>
<dbReference type="Proteomes" id="UP000032458">
    <property type="component" value="Unassembled WGS sequence"/>
</dbReference>
<dbReference type="AlphaFoldDB" id="A0A0D7CLW0"/>
<name>A0A0D7CLW0_9ACTN</name>